<protein>
    <recommendedName>
        <fullName evidence="3">Nucleotide-binding protein PRECH8_09540</fullName>
    </recommendedName>
</protein>
<dbReference type="Gene3D" id="3.30.70.990">
    <property type="entry name" value="YajQ-like, domain 2"/>
    <property type="match status" value="1"/>
</dbReference>
<dbReference type="NCBIfam" id="NF003819">
    <property type="entry name" value="PRK05412.1"/>
    <property type="match status" value="1"/>
</dbReference>
<dbReference type="Pfam" id="PF04461">
    <property type="entry name" value="YajQ"/>
    <property type="match status" value="1"/>
</dbReference>
<evidence type="ECO:0000256" key="2">
    <source>
        <dbReference type="ARBA" id="ARBA00093450"/>
    </source>
</evidence>
<dbReference type="InterPro" id="IPR035570">
    <property type="entry name" value="UPF0234_N"/>
</dbReference>
<dbReference type="InterPro" id="IPR036183">
    <property type="entry name" value="YajQ-like_sf"/>
</dbReference>
<accession>A0A916VFA2</accession>
<keyword evidence="5" id="KW-1185">Reference proteome</keyword>
<reference evidence="4" key="2">
    <citation type="journal article" date="2021" name="Data Brief">
        <title>Draft genome sequence data of the facultative, thermophilic, xylanolytic bacterium Paenibacillus sp. strain DA-C8.</title>
        <authorList>
            <person name="Chhe C."/>
            <person name="Uke A."/>
            <person name="Baramee S."/>
            <person name="Ungkulpasvich U."/>
            <person name="Tachaapaikoon C."/>
            <person name="Pason P."/>
            <person name="Waeonukul R."/>
            <person name="Ratanakhanokchai K."/>
            <person name="Kosugi A."/>
        </authorList>
    </citation>
    <scope>NUCLEOTIDE SEQUENCE</scope>
    <source>
        <strain evidence="4">DA-C8</strain>
    </source>
</reference>
<reference evidence="4" key="1">
    <citation type="submission" date="2020-08" db="EMBL/GenBank/DDBJ databases">
        <authorList>
            <person name="Uke A."/>
            <person name="Chhe C."/>
            <person name="Baramee S."/>
            <person name="Kosugi A."/>
        </authorList>
    </citation>
    <scope>NUCLEOTIDE SEQUENCE</scope>
    <source>
        <strain evidence="4">DA-C8</strain>
    </source>
</reference>
<proteinExistence type="inferred from homology"/>
<evidence type="ECO:0000256" key="1">
    <source>
        <dbReference type="ARBA" id="ARBA00022741"/>
    </source>
</evidence>
<dbReference type="SUPFAM" id="SSF89963">
    <property type="entry name" value="YajQ-like"/>
    <property type="match status" value="2"/>
</dbReference>
<dbReference type="GO" id="GO:0005829">
    <property type="term" value="C:cytosol"/>
    <property type="evidence" value="ECO:0007669"/>
    <property type="project" value="TreeGrafter"/>
</dbReference>
<comment type="similarity">
    <text evidence="2 3">Belongs to the YajQ family.</text>
</comment>
<dbReference type="FunFam" id="3.30.70.990:FF:000002">
    <property type="entry name" value="UPF0234 protein LEP1GSC067_4943"/>
    <property type="match status" value="1"/>
</dbReference>
<name>A0A916VFA2_9BACL</name>
<organism evidence="4 5">
    <name type="scientific">Insulibacter thermoxylanivorax</name>
    <dbReference type="NCBI Taxonomy" id="2749268"/>
    <lineage>
        <taxon>Bacteria</taxon>
        <taxon>Bacillati</taxon>
        <taxon>Bacillota</taxon>
        <taxon>Bacilli</taxon>
        <taxon>Bacillales</taxon>
        <taxon>Paenibacillaceae</taxon>
        <taxon>Insulibacter</taxon>
    </lineage>
</organism>
<comment type="function">
    <text evidence="3">Nucleotide-binding protein.</text>
</comment>
<evidence type="ECO:0000313" key="5">
    <source>
        <dbReference type="Proteomes" id="UP000654993"/>
    </source>
</evidence>
<keyword evidence="1 3" id="KW-0547">Nucleotide-binding</keyword>
<dbReference type="PANTHER" id="PTHR30476:SF0">
    <property type="entry name" value="UPF0234 PROTEIN YAJQ"/>
    <property type="match status" value="1"/>
</dbReference>
<comment type="caution">
    <text evidence="4">The sequence shown here is derived from an EMBL/GenBank/DDBJ whole genome shotgun (WGS) entry which is preliminary data.</text>
</comment>
<dbReference type="Gene3D" id="3.30.70.860">
    <property type="match status" value="1"/>
</dbReference>
<gene>
    <name evidence="4" type="ORF">PRECH8_09540</name>
</gene>
<dbReference type="EMBL" id="BMAQ01000006">
    <property type="protein sequence ID" value="GFR37658.1"/>
    <property type="molecule type" value="Genomic_DNA"/>
</dbReference>
<dbReference type="InterPro" id="IPR007551">
    <property type="entry name" value="YajQ/Smlt4090-like"/>
</dbReference>
<dbReference type="InterPro" id="IPR035571">
    <property type="entry name" value="UPF0234-like_C"/>
</dbReference>
<sequence>MSEYSFDIVSKVDLQELSNAINQAMREIETRYDFRGSKSEIKQEKSEVIVISDDEYKLNAVIDVLQSKLVRRGISLKSLEYGKMEPAAGGTVRQTITIKQGIDKETAKVINTMIRDSKLKVKSQIQGDQIRVSGKSKDDLQRVMAMCREADLPVDVQFVNLR</sequence>
<evidence type="ECO:0000313" key="4">
    <source>
        <dbReference type="EMBL" id="GFR37658.1"/>
    </source>
</evidence>
<evidence type="ECO:0000256" key="3">
    <source>
        <dbReference type="HAMAP-Rule" id="MF_00632"/>
    </source>
</evidence>
<dbReference type="Proteomes" id="UP000654993">
    <property type="component" value="Unassembled WGS sequence"/>
</dbReference>
<dbReference type="GO" id="GO:0000166">
    <property type="term" value="F:nucleotide binding"/>
    <property type="evidence" value="ECO:0007669"/>
    <property type="project" value="UniProtKB-UniRule"/>
</dbReference>
<dbReference type="CDD" id="cd11740">
    <property type="entry name" value="YajQ_like"/>
    <property type="match status" value="1"/>
</dbReference>
<dbReference type="HAMAP" id="MF_00632">
    <property type="entry name" value="UPF0234"/>
    <property type="match status" value="1"/>
</dbReference>
<dbReference type="RefSeq" id="WP_200965941.1">
    <property type="nucleotide sequence ID" value="NZ_BMAQ01000006.1"/>
</dbReference>
<dbReference type="AlphaFoldDB" id="A0A916VFA2"/>
<dbReference type="PANTHER" id="PTHR30476">
    <property type="entry name" value="UPF0234 PROTEIN YAJQ"/>
    <property type="match status" value="1"/>
</dbReference>